<dbReference type="Pfam" id="PF01047">
    <property type="entry name" value="MarR"/>
    <property type="match status" value="1"/>
</dbReference>
<name>A0A5B9QEG0_9BACT</name>
<gene>
    <name evidence="5" type="primary">mgrA</name>
    <name evidence="5" type="ORF">Pr1d_47720</name>
</gene>
<dbReference type="OrthoDB" id="215188at2"/>
<evidence type="ECO:0000313" key="6">
    <source>
        <dbReference type="Proteomes" id="UP000323917"/>
    </source>
</evidence>
<dbReference type="SUPFAM" id="SSF46785">
    <property type="entry name" value="Winged helix' DNA-binding domain"/>
    <property type="match status" value="1"/>
</dbReference>
<dbReference type="InterPro" id="IPR036388">
    <property type="entry name" value="WH-like_DNA-bd_sf"/>
</dbReference>
<dbReference type="InterPro" id="IPR036390">
    <property type="entry name" value="WH_DNA-bd_sf"/>
</dbReference>
<dbReference type="InterPro" id="IPR039422">
    <property type="entry name" value="MarR/SlyA-like"/>
</dbReference>
<feature type="domain" description="HTH marR-type" evidence="4">
    <location>
        <begin position="24"/>
        <end position="159"/>
    </location>
</feature>
<dbReference type="Gene3D" id="1.10.10.10">
    <property type="entry name" value="Winged helix-like DNA-binding domain superfamily/Winged helix DNA-binding domain"/>
    <property type="match status" value="1"/>
</dbReference>
<dbReference type="GO" id="GO:0003700">
    <property type="term" value="F:DNA-binding transcription factor activity"/>
    <property type="evidence" value="ECO:0007669"/>
    <property type="project" value="InterPro"/>
</dbReference>
<dbReference type="CDD" id="cd00090">
    <property type="entry name" value="HTH_ARSR"/>
    <property type="match status" value="1"/>
</dbReference>
<dbReference type="InterPro" id="IPR023187">
    <property type="entry name" value="Tscrpt_reg_MarR-type_CS"/>
</dbReference>
<keyword evidence="6" id="KW-1185">Reference proteome</keyword>
<evidence type="ECO:0000256" key="1">
    <source>
        <dbReference type="ARBA" id="ARBA00023015"/>
    </source>
</evidence>
<dbReference type="PRINTS" id="PR00598">
    <property type="entry name" value="HTHMARR"/>
</dbReference>
<organism evidence="5 6">
    <name type="scientific">Bythopirellula goksoeyrii</name>
    <dbReference type="NCBI Taxonomy" id="1400387"/>
    <lineage>
        <taxon>Bacteria</taxon>
        <taxon>Pseudomonadati</taxon>
        <taxon>Planctomycetota</taxon>
        <taxon>Planctomycetia</taxon>
        <taxon>Pirellulales</taxon>
        <taxon>Lacipirellulaceae</taxon>
        <taxon>Bythopirellula</taxon>
    </lineage>
</organism>
<dbReference type="GO" id="GO:0006950">
    <property type="term" value="P:response to stress"/>
    <property type="evidence" value="ECO:0007669"/>
    <property type="project" value="TreeGrafter"/>
</dbReference>
<evidence type="ECO:0000256" key="3">
    <source>
        <dbReference type="ARBA" id="ARBA00023163"/>
    </source>
</evidence>
<keyword evidence="2" id="KW-0238">DNA-binding</keyword>
<protein>
    <submittedName>
        <fullName evidence="5">HTH-type transcriptional regulator MgrA</fullName>
    </submittedName>
</protein>
<proteinExistence type="predicted"/>
<dbReference type="GO" id="GO:0003677">
    <property type="term" value="F:DNA binding"/>
    <property type="evidence" value="ECO:0007669"/>
    <property type="project" value="UniProtKB-KW"/>
</dbReference>
<keyword evidence="1" id="KW-0805">Transcription regulation</keyword>
<dbReference type="SMART" id="SM00347">
    <property type="entry name" value="HTH_MARR"/>
    <property type="match status" value="1"/>
</dbReference>
<dbReference type="PANTHER" id="PTHR33164:SF89">
    <property type="entry name" value="MARR FAMILY REGULATORY PROTEIN"/>
    <property type="match status" value="1"/>
</dbReference>
<dbReference type="PROSITE" id="PS01117">
    <property type="entry name" value="HTH_MARR_1"/>
    <property type="match status" value="1"/>
</dbReference>
<sequence length="182" mass="20406">MPSGKQLKRPRRSASTATVDDVLADAILRAIRRILRRTAEHSQHVFNESGLTVPQLLCLRLIGQAPANGELTAVQLAEIIQLSPATISRILDRLESQELIVRNRSQEDRRRVSLKLTRSGRKNLDKLPTPLQEEFLQRLQELPEKKRTALLNSLEQIVEMMGAGEMDAAPVLATGVHVKPER</sequence>
<dbReference type="InterPro" id="IPR000835">
    <property type="entry name" value="HTH_MarR-typ"/>
</dbReference>
<reference evidence="5 6" key="1">
    <citation type="submission" date="2019-08" db="EMBL/GenBank/DDBJ databases">
        <title>Deep-cultivation of Planctomycetes and their phenomic and genomic characterization uncovers novel biology.</title>
        <authorList>
            <person name="Wiegand S."/>
            <person name="Jogler M."/>
            <person name="Boedeker C."/>
            <person name="Pinto D."/>
            <person name="Vollmers J."/>
            <person name="Rivas-Marin E."/>
            <person name="Kohn T."/>
            <person name="Peeters S.H."/>
            <person name="Heuer A."/>
            <person name="Rast P."/>
            <person name="Oberbeckmann S."/>
            <person name="Bunk B."/>
            <person name="Jeske O."/>
            <person name="Meyerdierks A."/>
            <person name="Storesund J.E."/>
            <person name="Kallscheuer N."/>
            <person name="Luecker S."/>
            <person name="Lage O.M."/>
            <person name="Pohl T."/>
            <person name="Merkel B.J."/>
            <person name="Hornburger P."/>
            <person name="Mueller R.-W."/>
            <person name="Bruemmer F."/>
            <person name="Labrenz M."/>
            <person name="Spormann A.M."/>
            <person name="Op den Camp H."/>
            <person name="Overmann J."/>
            <person name="Amann R."/>
            <person name="Jetten M.S.M."/>
            <person name="Mascher T."/>
            <person name="Medema M.H."/>
            <person name="Devos D.P."/>
            <person name="Kaster A.-K."/>
            <person name="Ovreas L."/>
            <person name="Rohde M."/>
            <person name="Galperin M.Y."/>
            <person name="Jogler C."/>
        </authorList>
    </citation>
    <scope>NUCLEOTIDE SEQUENCE [LARGE SCALE GENOMIC DNA]</scope>
    <source>
        <strain evidence="5 6">Pr1d</strain>
    </source>
</reference>
<dbReference type="EMBL" id="CP042913">
    <property type="protein sequence ID" value="QEG37427.1"/>
    <property type="molecule type" value="Genomic_DNA"/>
</dbReference>
<accession>A0A5B9QEG0</accession>
<dbReference type="PANTHER" id="PTHR33164">
    <property type="entry name" value="TRANSCRIPTIONAL REGULATOR, MARR FAMILY"/>
    <property type="match status" value="1"/>
</dbReference>
<dbReference type="PROSITE" id="PS50995">
    <property type="entry name" value="HTH_MARR_2"/>
    <property type="match status" value="1"/>
</dbReference>
<keyword evidence="3" id="KW-0804">Transcription</keyword>
<evidence type="ECO:0000259" key="4">
    <source>
        <dbReference type="PROSITE" id="PS50995"/>
    </source>
</evidence>
<dbReference type="InterPro" id="IPR011991">
    <property type="entry name" value="ArsR-like_HTH"/>
</dbReference>
<evidence type="ECO:0000256" key="2">
    <source>
        <dbReference type="ARBA" id="ARBA00023125"/>
    </source>
</evidence>
<dbReference type="KEGG" id="bgok:Pr1d_47720"/>
<dbReference type="Proteomes" id="UP000323917">
    <property type="component" value="Chromosome"/>
</dbReference>
<evidence type="ECO:0000313" key="5">
    <source>
        <dbReference type="EMBL" id="QEG37427.1"/>
    </source>
</evidence>
<dbReference type="AlphaFoldDB" id="A0A5B9QEG0"/>
<dbReference type="RefSeq" id="WP_148075671.1">
    <property type="nucleotide sequence ID" value="NZ_CP042913.1"/>
</dbReference>